<comment type="similarity">
    <text evidence="1">Belongs to the iron-containing alcohol dehydrogenase family.</text>
</comment>
<dbReference type="GO" id="GO:0046872">
    <property type="term" value="F:metal ion binding"/>
    <property type="evidence" value="ECO:0007669"/>
    <property type="project" value="UniProtKB-KW"/>
</dbReference>
<dbReference type="Pfam" id="PF00795">
    <property type="entry name" value="CN_hydrolase"/>
    <property type="match status" value="1"/>
</dbReference>
<sequence length="639" mass="70728">MDIIPVQGAPNFYQCHEGVLERLPELIKQHRLSRGLLIHGEKSWRAAKKFFSTLEINTTNIQYRGECTFAEVARIGELAASDGADFIIGVGGGKVMDIAKAVASETGRPYILVPTLASNCAAWTPLSVFYDQDGNFLKYTVFPTAALVVLVEPRMIIDSPPEYLIAGIGDTIAKWYEADVLIRGLEAKPLAVEIAHQSARLCRDVLLAEGKAAAAALRKKTVTSSFLRVIETIIMAGGMVGGYGEKYGRIAGAHSIHNGLTYVNETHSRLHGDKVAYGILVQLALENNFDEIMQLLPVYRELNLPASLQELGITSGIEDAIDIIAERAVKQGESIHFMNVSTKELVVAAIRELERAVADAEAVSSDLNLASSQCEAKVPFQAALLQLDIAFGNREENFHRVEEKIRKATEQHVDVIVLPELWSTGYDLTRLDEIADKEAAETTAFISRLAKQYSVNIVAGSVARQTETGVTNTMLVFRRNGELVKEYSKAHLFRLMKEDKYLAEGNSDGLFTLDGHPCAGVICYDIRFPEWIRTHMLDDTKVLFVVAEWPKPRIDHWRALLVSRAIENQCYVVACNRAGEDPDNVFGGHSIIIGPWGEIVAEAGEDETTLFGELDLAQVDEVRQTIPIFSDRRKELYKL</sequence>
<gene>
    <name evidence="5" type="ORF">SAMN05421736_10845</name>
</gene>
<dbReference type="GO" id="GO:0016614">
    <property type="term" value="F:oxidoreductase activity, acting on CH-OH group of donors"/>
    <property type="evidence" value="ECO:0007669"/>
    <property type="project" value="InterPro"/>
</dbReference>
<dbReference type="InterPro" id="IPR036526">
    <property type="entry name" value="C-N_Hydrolase_sf"/>
</dbReference>
<dbReference type="InterPro" id="IPR003010">
    <property type="entry name" value="C-N_Hydrolase"/>
</dbReference>
<reference evidence="6" key="1">
    <citation type="submission" date="2016-10" db="EMBL/GenBank/DDBJ databases">
        <authorList>
            <person name="Varghese N."/>
            <person name="Submissions S."/>
        </authorList>
    </citation>
    <scope>NUCLEOTIDE SEQUENCE [LARGE SCALE GENOMIC DNA]</scope>
    <source>
        <strain evidence="6">SP</strain>
    </source>
</reference>
<dbReference type="PANTHER" id="PTHR43616:SF3">
    <property type="entry name" value="HYDROXYCARBOXYLATE DEHYDROGENASE A"/>
    <property type="match status" value="1"/>
</dbReference>
<dbReference type="AlphaFoldDB" id="A0A1H3RC83"/>
<evidence type="ECO:0000313" key="6">
    <source>
        <dbReference type="Proteomes" id="UP000198935"/>
    </source>
</evidence>
<dbReference type="Pfam" id="PF00465">
    <property type="entry name" value="Fe-ADH"/>
    <property type="match status" value="1"/>
</dbReference>
<dbReference type="EMBL" id="FNPI01000008">
    <property type="protein sequence ID" value="SDZ23442.1"/>
    <property type="molecule type" value="Genomic_DNA"/>
</dbReference>
<evidence type="ECO:0000259" key="4">
    <source>
        <dbReference type="PROSITE" id="PS50263"/>
    </source>
</evidence>
<keyword evidence="3" id="KW-0560">Oxidoreductase</keyword>
<evidence type="ECO:0000256" key="1">
    <source>
        <dbReference type="ARBA" id="ARBA00007358"/>
    </source>
</evidence>
<keyword evidence="6" id="KW-1185">Reference proteome</keyword>
<dbReference type="STRING" id="1503961.SAMN05421736_10845"/>
<protein>
    <submittedName>
        <fullName evidence="5">Glycerol dehydrogenase, iron-containing ADH family</fullName>
    </submittedName>
</protein>
<dbReference type="SUPFAM" id="SSF56317">
    <property type="entry name" value="Carbon-nitrogen hydrolase"/>
    <property type="match status" value="1"/>
</dbReference>
<evidence type="ECO:0000313" key="5">
    <source>
        <dbReference type="EMBL" id="SDZ23442.1"/>
    </source>
</evidence>
<proteinExistence type="inferred from homology"/>
<organism evidence="5 6">
    <name type="scientific">Evansella caseinilytica</name>
    <dbReference type="NCBI Taxonomy" id="1503961"/>
    <lineage>
        <taxon>Bacteria</taxon>
        <taxon>Bacillati</taxon>
        <taxon>Bacillota</taxon>
        <taxon>Bacilli</taxon>
        <taxon>Bacillales</taxon>
        <taxon>Bacillaceae</taxon>
        <taxon>Evansella</taxon>
    </lineage>
</organism>
<keyword evidence="2" id="KW-0479">Metal-binding</keyword>
<dbReference type="Gene3D" id="1.20.1090.10">
    <property type="entry name" value="Dehydroquinate synthase-like - alpha domain"/>
    <property type="match status" value="1"/>
</dbReference>
<dbReference type="PROSITE" id="PS00913">
    <property type="entry name" value="ADH_IRON_1"/>
    <property type="match status" value="1"/>
</dbReference>
<dbReference type="SUPFAM" id="SSF56796">
    <property type="entry name" value="Dehydroquinate synthase-like"/>
    <property type="match status" value="1"/>
</dbReference>
<dbReference type="InterPro" id="IPR016205">
    <property type="entry name" value="Glycerol_DH"/>
</dbReference>
<evidence type="ECO:0000256" key="3">
    <source>
        <dbReference type="ARBA" id="ARBA00023002"/>
    </source>
</evidence>
<accession>A0A1H3RC83</accession>
<feature type="domain" description="CN hydrolase" evidence="4">
    <location>
        <begin position="380"/>
        <end position="616"/>
    </location>
</feature>
<dbReference type="PANTHER" id="PTHR43616">
    <property type="entry name" value="GLYCEROL DEHYDROGENASE"/>
    <property type="match status" value="1"/>
</dbReference>
<dbReference type="CDD" id="cd08172">
    <property type="entry name" value="GlyDH-like"/>
    <property type="match status" value="1"/>
</dbReference>
<dbReference type="InterPro" id="IPR018211">
    <property type="entry name" value="ADH_Fe_CS"/>
</dbReference>
<name>A0A1H3RC83_9BACI</name>
<dbReference type="Proteomes" id="UP000198935">
    <property type="component" value="Unassembled WGS sequence"/>
</dbReference>
<dbReference type="PROSITE" id="PS50263">
    <property type="entry name" value="CN_HYDROLASE"/>
    <property type="match status" value="1"/>
</dbReference>
<evidence type="ECO:0000256" key="2">
    <source>
        <dbReference type="ARBA" id="ARBA00022723"/>
    </source>
</evidence>
<dbReference type="Gene3D" id="3.40.50.1970">
    <property type="match status" value="1"/>
</dbReference>
<dbReference type="Gene3D" id="3.60.110.10">
    <property type="entry name" value="Carbon-nitrogen hydrolase"/>
    <property type="match status" value="1"/>
</dbReference>
<dbReference type="CDD" id="cd07583">
    <property type="entry name" value="nitrilase_5"/>
    <property type="match status" value="1"/>
</dbReference>
<dbReference type="InterPro" id="IPR001670">
    <property type="entry name" value="ADH_Fe/GldA"/>
</dbReference>